<proteinExistence type="predicted"/>
<dbReference type="EMBL" id="JACSEA010000007">
    <property type="protein sequence ID" value="KAF7396746.1"/>
    <property type="molecule type" value="Genomic_DNA"/>
</dbReference>
<feature type="compositionally biased region" description="Polar residues" evidence="1">
    <location>
        <begin position="8"/>
        <end position="24"/>
    </location>
</feature>
<evidence type="ECO:0000313" key="2">
    <source>
        <dbReference type="EMBL" id="KAF7396746.1"/>
    </source>
</evidence>
<dbReference type="Proteomes" id="UP000614350">
    <property type="component" value="Unassembled WGS sequence"/>
</dbReference>
<comment type="caution">
    <text evidence="2">The sequence shown here is derived from an EMBL/GenBank/DDBJ whole genome shotgun (WGS) entry which is preliminary data.</text>
</comment>
<evidence type="ECO:0000256" key="1">
    <source>
        <dbReference type="SAM" id="MobiDB-lite"/>
    </source>
</evidence>
<protein>
    <submittedName>
        <fullName evidence="2">Uncharacterized protein</fullName>
    </submittedName>
</protein>
<keyword evidence="3" id="KW-1185">Reference proteome</keyword>
<feature type="region of interest" description="Disordered" evidence="1">
    <location>
        <begin position="1"/>
        <end position="33"/>
    </location>
</feature>
<sequence>MLIGEVSQWRSTKANSMDRTNQRAPNGDVKTHKRISITVNPPTASRRLPWEKPSSNIITNCGNERVEPIIKRGVVFYSFNTSTVTHVHAQRVAKERCWEQGKHWFCGLTSGAAGDLVYRMINAPTAISTGPKKIFSPWVVSRSNCIERTLHNASESYRE</sequence>
<reference evidence="2" key="1">
    <citation type="journal article" date="2020" name="G3 (Bethesda)">
        <title>High-Quality Assemblies for Three Invasive Social Wasps from the &lt;i&gt;Vespula&lt;/i&gt; Genus.</title>
        <authorList>
            <person name="Harrop T.W.R."/>
            <person name="Guhlin J."/>
            <person name="McLaughlin G.M."/>
            <person name="Permina E."/>
            <person name="Stockwell P."/>
            <person name="Gilligan J."/>
            <person name="Le Lec M.F."/>
            <person name="Gruber M.A.M."/>
            <person name="Quinn O."/>
            <person name="Lovegrove M."/>
            <person name="Duncan E.J."/>
            <person name="Remnant E.J."/>
            <person name="Van Eeckhoven J."/>
            <person name="Graham B."/>
            <person name="Knapp R.A."/>
            <person name="Langford K.W."/>
            <person name="Kronenberg Z."/>
            <person name="Press M.O."/>
            <person name="Eacker S.M."/>
            <person name="Wilson-Rankin E.E."/>
            <person name="Purcell J."/>
            <person name="Lester P.J."/>
            <person name="Dearden P.K."/>
        </authorList>
    </citation>
    <scope>NUCLEOTIDE SEQUENCE</scope>
    <source>
        <strain evidence="2">Marl-1</strain>
    </source>
</reference>
<gene>
    <name evidence="2" type="ORF">HZH66_007608</name>
</gene>
<evidence type="ECO:0000313" key="3">
    <source>
        <dbReference type="Proteomes" id="UP000614350"/>
    </source>
</evidence>
<dbReference type="AlphaFoldDB" id="A0A834K061"/>
<accession>A0A834K061</accession>
<organism evidence="2 3">
    <name type="scientific">Vespula vulgaris</name>
    <name type="common">Yellow jacket</name>
    <name type="synonym">Wasp</name>
    <dbReference type="NCBI Taxonomy" id="7454"/>
    <lineage>
        <taxon>Eukaryota</taxon>
        <taxon>Metazoa</taxon>
        <taxon>Ecdysozoa</taxon>
        <taxon>Arthropoda</taxon>
        <taxon>Hexapoda</taxon>
        <taxon>Insecta</taxon>
        <taxon>Pterygota</taxon>
        <taxon>Neoptera</taxon>
        <taxon>Endopterygota</taxon>
        <taxon>Hymenoptera</taxon>
        <taxon>Apocrita</taxon>
        <taxon>Aculeata</taxon>
        <taxon>Vespoidea</taxon>
        <taxon>Vespidae</taxon>
        <taxon>Vespinae</taxon>
        <taxon>Vespula</taxon>
    </lineage>
</organism>
<name>A0A834K061_VESVU</name>